<evidence type="ECO:0000313" key="2">
    <source>
        <dbReference type="EMBL" id="TWE08006.1"/>
    </source>
</evidence>
<protein>
    <submittedName>
        <fullName evidence="2">Uncharacterized protein</fullName>
    </submittedName>
</protein>
<comment type="caution">
    <text evidence="2">The sequence shown here is derived from an EMBL/GenBank/DDBJ whole genome shotgun (WGS) entry which is preliminary data.</text>
</comment>
<keyword evidence="1" id="KW-0472">Membrane</keyword>
<evidence type="ECO:0000313" key="3">
    <source>
        <dbReference type="Proteomes" id="UP000319671"/>
    </source>
</evidence>
<dbReference type="EMBL" id="VIVN01000001">
    <property type="protein sequence ID" value="TWE08006.1"/>
    <property type="molecule type" value="Genomic_DNA"/>
</dbReference>
<organism evidence="2 3">
    <name type="scientific">Neobacillus bataviensis</name>
    <dbReference type="NCBI Taxonomy" id="220685"/>
    <lineage>
        <taxon>Bacteria</taxon>
        <taxon>Bacillati</taxon>
        <taxon>Bacillota</taxon>
        <taxon>Bacilli</taxon>
        <taxon>Bacillales</taxon>
        <taxon>Bacillaceae</taxon>
        <taxon>Neobacillus</taxon>
    </lineage>
</organism>
<reference evidence="2 3" key="1">
    <citation type="submission" date="2019-06" db="EMBL/GenBank/DDBJ databases">
        <title>Sorghum-associated microbial communities from plants grown in Nebraska, USA.</title>
        <authorList>
            <person name="Schachtman D."/>
        </authorList>
    </citation>
    <scope>NUCLEOTIDE SEQUENCE [LARGE SCALE GENOMIC DNA]</scope>
    <source>
        <strain evidence="2 3">2482</strain>
    </source>
</reference>
<dbReference type="AlphaFoldDB" id="A0A561DXD1"/>
<evidence type="ECO:0000256" key="1">
    <source>
        <dbReference type="SAM" id="Phobius"/>
    </source>
</evidence>
<feature type="transmembrane region" description="Helical" evidence="1">
    <location>
        <begin position="69"/>
        <end position="88"/>
    </location>
</feature>
<dbReference type="Proteomes" id="UP000319671">
    <property type="component" value="Unassembled WGS sequence"/>
</dbReference>
<name>A0A561DXD1_9BACI</name>
<feature type="transmembrane region" description="Helical" evidence="1">
    <location>
        <begin position="12"/>
        <end position="28"/>
    </location>
</feature>
<keyword evidence="1" id="KW-1133">Transmembrane helix</keyword>
<sequence length="89" mass="10101">MKLLFSRNERKLSNLFSFIILMLAVNLYDKPFSNNNLINFIFIFFLFIVCDLILSFIFKSILVKKNIEVGIGSYLIGAAIIATIGTVFG</sequence>
<keyword evidence="3" id="KW-1185">Reference proteome</keyword>
<feature type="transmembrane region" description="Helical" evidence="1">
    <location>
        <begin position="40"/>
        <end position="62"/>
    </location>
</feature>
<dbReference type="RefSeq" id="WP_144561771.1">
    <property type="nucleotide sequence ID" value="NZ_VIVN01000001.1"/>
</dbReference>
<keyword evidence="1" id="KW-0812">Transmembrane</keyword>
<proteinExistence type="predicted"/>
<gene>
    <name evidence="2" type="ORF">FB550_10117</name>
</gene>
<accession>A0A561DXD1</accession>